<dbReference type="InterPro" id="IPR019262">
    <property type="entry name" value="DUF2272"/>
</dbReference>
<protein>
    <recommendedName>
        <fullName evidence="1">DUF2272 domain-containing protein</fullName>
    </recommendedName>
</protein>
<dbReference type="EMBL" id="LVYU01000057">
    <property type="protein sequence ID" value="KZB02389.1"/>
    <property type="molecule type" value="Genomic_DNA"/>
</dbReference>
<gene>
    <name evidence="2" type="ORF">A4A59_10555</name>
</gene>
<organism evidence="2">
    <name type="scientific">Rhizobium leguminosarum</name>
    <dbReference type="NCBI Taxonomy" id="384"/>
    <lineage>
        <taxon>Bacteria</taxon>
        <taxon>Pseudomonadati</taxon>
        <taxon>Pseudomonadota</taxon>
        <taxon>Alphaproteobacteria</taxon>
        <taxon>Hyphomicrobiales</taxon>
        <taxon>Rhizobiaceae</taxon>
        <taxon>Rhizobium/Agrobacterium group</taxon>
        <taxon>Rhizobium</taxon>
    </lineage>
</organism>
<dbReference type="AlphaFoldDB" id="A0A154IP59"/>
<evidence type="ECO:0000259" key="1">
    <source>
        <dbReference type="Pfam" id="PF10030"/>
    </source>
</evidence>
<accession>A0A154IP59</accession>
<sequence length="103" mass="11239">MVDPTTTPVAVGDLLWASRSGDDCRAPPLTFADAKREVKRIREGRADSFCSHSDIVVAIRDGQVDVIGGNVKQAVTRTTYHLDTSGRIRDGRRSFVGVIRNAL</sequence>
<name>A0A154IP59_RHILE</name>
<feature type="domain" description="DUF2272" evidence="1">
    <location>
        <begin position="3"/>
        <end position="91"/>
    </location>
</feature>
<proteinExistence type="predicted"/>
<evidence type="ECO:0000313" key="2">
    <source>
        <dbReference type="EMBL" id="KZB02389.1"/>
    </source>
</evidence>
<comment type="caution">
    <text evidence="2">The sequence shown here is derived from an EMBL/GenBank/DDBJ whole genome shotgun (WGS) entry which is preliminary data.</text>
</comment>
<reference evidence="2" key="1">
    <citation type="submission" date="2016-03" db="EMBL/GenBank/DDBJ databases">
        <title>Microsymbionts genomes from the relict species Vavilovia formosa.</title>
        <authorList>
            <person name="Chirak E."/>
            <person name="Kimeklis A."/>
            <person name="Kopat V."/>
            <person name="Andronov E."/>
        </authorList>
    </citation>
    <scope>NUCLEOTIDE SEQUENCE [LARGE SCALE GENOMIC DNA]</scope>
    <source>
        <strain evidence="2">Vaf12</strain>
    </source>
</reference>
<dbReference type="Pfam" id="PF10030">
    <property type="entry name" value="DUF2272"/>
    <property type="match status" value="1"/>
</dbReference>